<evidence type="ECO:0000256" key="4">
    <source>
        <dbReference type="ARBA" id="ARBA00022794"/>
    </source>
</evidence>
<evidence type="ECO:0000256" key="7">
    <source>
        <dbReference type="ARBA" id="ARBA00023273"/>
    </source>
</evidence>
<evidence type="ECO:0000256" key="9">
    <source>
        <dbReference type="SAM" id="Coils"/>
    </source>
</evidence>
<feature type="repeat" description="TPR" evidence="8">
    <location>
        <begin position="39"/>
        <end position="72"/>
    </location>
</feature>
<keyword evidence="7" id="KW-0966">Cell projection</keyword>
<evidence type="ECO:0000256" key="3">
    <source>
        <dbReference type="ARBA" id="ARBA00022737"/>
    </source>
</evidence>
<dbReference type="SUPFAM" id="SSF48452">
    <property type="entry name" value="TPR-like"/>
    <property type="match status" value="1"/>
</dbReference>
<organism evidence="10 11">
    <name type="scientific">Tritrichomonas foetus</name>
    <dbReference type="NCBI Taxonomy" id="1144522"/>
    <lineage>
        <taxon>Eukaryota</taxon>
        <taxon>Metamonada</taxon>
        <taxon>Parabasalia</taxon>
        <taxon>Tritrichomonadida</taxon>
        <taxon>Tritrichomonadidae</taxon>
        <taxon>Tritrichomonas</taxon>
    </lineage>
</organism>
<dbReference type="PROSITE" id="PS50005">
    <property type="entry name" value="TPR"/>
    <property type="match status" value="1"/>
</dbReference>
<evidence type="ECO:0000256" key="2">
    <source>
        <dbReference type="ARBA" id="ARBA00009522"/>
    </source>
</evidence>
<dbReference type="RefSeq" id="XP_068362024.1">
    <property type="nucleotide sequence ID" value="XM_068502581.1"/>
</dbReference>
<dbReference type="SMART" id="SM00028">
    <property type="entry name" value="TPR"/>
    <property type="match status" value="3"/>
</dbReference>
<dbReference type="GO" id="GO:0120170">
    <property type="term" value="F:intraciliary transport particle B binding"/>
    <property type="evidence" value="ECO:0007669"/>
    <property type="project" value="TreeGrafter"/>
</dbReference>
<dbReference type="GO" id="GO:0005879">
    <property type="term" value="C:axonemal microtubule"/>
    <property type="evidence" value="ECO:0007669"/>
    <property type="project" value="TreeGrafter"/>
</dbReference>
<dbReference type="InterPro" id="IPR019734">
    <property type="entry name" value="TPR_rpt"/>
</dbReference>
<keyword evidence="11" id="KW-1185">Reference proteome</keyword>
<comment type="caution">
    <text evidence="10">The sequence shown here is derived from an EMBL/GenBank/DDBJ whole genome shotgun (WGS) entry which is preliminary data.</text>
</comment>
<dbReference type="Gene3D" id="1.25.40.10">
    <property type="entry name" value="Tetratricopeptide repeat domain"/>
    <property type="match status" value="2"/>
</dbReference>
<protein>
    <submittedName>
        <fullName evidence="10">TPR Domain containing protein</fullName>
    </submittedName>
</protein>
<dbReference type="EMBL" id="MLAK01000655">
    <property type="protein sequence ID" value="OHT08888.1"/>
    <property type="molecule type" value="Genomic_DNA"/>
</dbReference>
<evidence type="ECO:0000256" key="1">
    <source>
        <dbReference type="ARBA" id="ARBA00004138"/>
    </source>
</evidence>
<dbReference type="PANTHER" id="PTHR20931:SF0">
    <property type="entry name" value="TETRATRICOPEPTIDE REPEAT PROTEIN 30"/>
    <property type="match status" value="1"/>
</dbReference>
<dbReference type="VEuPathDB" id="TrichDB:TRFO_22480"/>
<keyword evidence="6" id="KW-0969">Cilium</keyword>
<dbReference type="InterPro" id="IPR011990">
    <property type="entry name" value="TPR-like_helical_dom_sf"/>
</dbReference>
<evidence type="ECO:0000256" key="5">
    <source>
        <dbReference type="ARBA" id="ARBA00022803"/>
    </source>
</evidence>
<evidence type="ECO:0000313" key="11">
    <source>
        <dbReference type="Proteomes" id="UP000179807"/>
    </source>
</evidence>
<keyword evidence="9" id="KW-0175">Coiled coil</keyword>
<keyword evidence="3" id="KW-0677">Repeat</keyword>
<evidence type="ECO:0000313" key="10">
    <source>
        <dbReference type="EMBL" id="OHT08888.1"/>
    </source>
</evidence>
<keyword evidence="5 8" id="KW-0802">TPR repeat</keyword>
<evidence type="ECO:0000256" key="8">
    <source>
        <dbReference type="PROSITE-ProRule" id="PRU00339"/>
    </source>
</evidence>
<dbReference type="GO" id="GO:0030992">
    <property type="term" value="C:intraciliary transport particle B"/>
    <property type="evidence" value="ECO:0007669"/>
    <property type="project" value="TreeGrafter"/>
</dbReference>
<dbReference type="Proteomes" id="UP000179807">
    <property type="component" value="Unassembled WGS sequence"/>
</dbReference>
<dbReference type="AlphaFoldDB" id="A0A1J4KDA0"/>
<dbReference type="PANTHER" id="PTHR20931">
    <property type="entry name" value="TETRATRICOPEPTIDE REPEAT PROTEIN 30"/>
    <property type="match status" value="1"/>
</dbReference>
<sequence length="644" mass="74682">MQTPNENYTRNIYTLIGEENYNEVIRILENELHSFPDSTAIHSIMAYCYWQQEDYAKATTSYAKLVQLNPNNDSYKLHLAHCQYKTEQYYEAMRSSCGVQGDALKSQTSLLQAAIRYAEEDIQSAKSILAEADQEDIDIMMDTACILYKEDRFEEALDKYMEVKRIHGFIPEVAYCIALCYYRLNRFSETVQMITEIKSQASRQHPELLRSLAGDSVDFDAQGLIQKAKDAYVVEAVNLISALDYDQRHFKEARDVLRELPNRNEEDLDPITLHNTAIVTMEDDPSASFNKLTFLLQLDVKPPETFRNLLIGYCKFDYYSYAADLLAENMQDAVKSMGQPMLDFLDAYLLCANSKEEAYRKFDELCKVNADILRRLLREVDESRKTHDDQQQMALTLQFEAAVNDLIPVLMSQAKIFWDLEKYQLVELLLMKYADFCIDNRTWKLNLAHTYFMEPGKMADAISLYEPLVLGEEHLLDVEAIIVADLCAAYVIIEQNEMADNLINRLTEEEATKQKEDENVKLYHLSIIHLVIGTLYCAHRNFEFGIDYVFKAFNPMHQKLNADTWFYAKKCLLELIRSLALRQYMIPDVLFDKICTFLDDVDKNGKKIDSIIDLTLQAEEARENQTISFEARVIKAMLLKMYSF</sequence>
<name>A0A1J4KDA0_9EUKA</name>
<dbReference type="InterPro" id="IPR039941">
    <property type="entry name" value="TT30"/>
</dbReference>
<dbReference type="OrthoDB" id="10249577at2759"/>
<feature type="coiled-coil region" evidence="9">
    <location>
        <begin position="492"/>
        <end position="519"/>
    </location>
</feature>
<evidence type="ECO:0000256" key="6">
    <source>
        <dbReference type="ARBA" id="ARBA00023069"/>
    </source>
</evidence>
<dbReference type="GeneID" id="94837285"/>
<keyword evidence="4" id="KW-0970">Cilium biogenesis/degradation</keyword>
<proteinExistence type="inferred from homology"/>
<gene>
    <name evidence="10" type="ORF">TRFO_22480</name>
</gene>
<comment type="similarity">
    <text evidence="2">Belongs to the TTC30/dfy-1/fleer family.</text>
</comment>
<accession>A0A1J4KDA0</accession>
<comment type="subcellular location">
    <subcellularLocation>
        <location evidence="1">Cell projection</location>
        <location evidence="1">Cilium</location>
    </subcellularLocation>
</comment>
<reference evidence="10" key="1">
    <citation type="submission" date="2016-10" db="EMBL/GenBank/DDBJ databases">
        <authorList>
            <person name="Benchimol M."/>
            <person name="Almeida L.G."/>
            <person name="Vasconcelos A.T."/>
            <person name="Perreira-Neves A."/>
            <person name="Rosa I.A."/>
            <person name="Tasca T."/>
            <person name="Bogo M.R."/>
            <person name="de Souza W."/>
        </authorList>
    </citation>
    <scope>NUCLEOTIDE SEQUENCE [LARGE SCALE GENOMIC DNA]</scope>
    <source>
        <strain evidence="10">K</strain>
    </source>
</reference>
<dbReference type="GO" id="GO:0042073">
    <property type="term" value="P:intraciliary transport"/>
    <property type="evidence" value="ECO:0007669"/>
    <property type="project" value="TreeGrafter"/>
</dbReference>